<dbReference type="Proteomes" id="UP001218362">
    <property type="component" value="Chromosome"/>
</dbReference>
<accession>A0AAJ5X7A6</accession>
<dbReference type="EMBL" id="CP119316">
    <property type="protein sequence ID" value="WEK47324.1"/>
    <property type="molecule type" value="Genomic_DNA"/>
</dbReference>
<evidence type="ECO:0000313" key="2">
    <source>
        <dbReference type="EMBL" id="WEK47324.1"/>
    </source>
</evidence>
<evidence type="ECO:0000256" key="1">
    <source>
        <dbReference type="SAM" id="SignalP"/>
    </source>
</evidence>
<keyword evidence="1" id="KW-0732">Signal</keyword>
<evidence type="ECO:0000313" key="3">
    <source>
        <dbReference type="Proteomes" id="UP001218362"/>
    </source>
</evidence>
<sequence length="196" mass="21263">MNSLSAFLAPLALLLPAGIADAPGLTPASDSARLVSDVADSAADPLSLGPESATSVRPLSDAMRPGENAQVRIEQSITIRIAARPPRSEQDLLRSLPQGSRPTAHFEERKVGSCVAAQGIVGVQTRDDNKLLLFMRDRRILTAALEKACSSRDFYSGFYIERSDDGQLCTKRDKIHSRSGSKCELKQFRQLVAVRD</sequence>
<name>A0AAJ5X7A6_9SPHN</name>
<reference evidence="2" key="1">
    <citation type="submission" date="2023-03" db="EMBL/GenBank/DDBJ databases">
        <title>Andean soil-derived lignocellulolytic bacterial consortium as a source of novel taxa and putative plastic-active enzymes.</title>
        <authorList>
            <person name="Diaz-Garcia L."/>
            <person name="Chuvochina M."/>
            <person name="Feuerriegel G."/>
            <person name="Bunk B."/>
            <person name="Sproer C."/>
            <person name="Streit W.R."/>
            <person name="Rodriguez L.M."/>
            <person name="Overmann J."/>
            <person name="Jimenez D.J."/>
        </authorList>
    </citation>
    <scope>NUCLEOTIDE SEQUENCE</scope>
    <source>
        <strain evidence="2">MAG 26</strain>
    </source>
</reference>
<gene>
    <name evidence="2" type="ORF">P0Y56_03295</name>
</gene>
<proteinExistence type="predicted"/>
<feature type="signal peptide" evidence="1">
    <location>
        <begin position="1"/>
        <end position="22"/>
    </location>
</feature>
<feature type="chain" id="PRO_5042563722" evidence="1">
    <location>
        <begin position="23"/>
        <end position="196"/>
    </location>
</feature>
<protein>
    <submittedName>
        <fullName evidence="2">Uncharacterized protein</fullName>
    </submittedName>
</protein>
<dbReference type="AlphaFoldDB" id="A0AAJ5X7A6"/>
<dbReference type="KEGG" id="acob:P0Y56_03295"/>
<organism evidence="2 3">
    <name type="scientific">Candidatus Andeanibacterium colombiense</name>
    <dbReference type="NCBI Taxonomy" id="3121345"/>
    <lineage>
        <taxon>Bacteria</taxon>
        <taxon>Pseudomonadati</taxon>
        <taxon>Pseudomonadota</taxon>
        <taxon>Alphaproteobacteria</taxon>
        <taxon>Sphingomonadales</taxon>
        <taxon>Sphingomonadaceae</taxon>
        <taxon>Candidatus Andeanibacterium</taxon>
    </lineage>
</organism>